<dbReference type="EMBL" id="JAFEJU010000001">
    <property type="protein sequence ID" value="MBT1174209.1"/>
    <property type="molecule type" value="Genomic_DNA"/>
</dbReference>
<dbReference type="Proteomes" id="UP000711736">
    <property type="component" value="Unassembled WGS sequence"/>
</dbReference>
<gene>
    <name evidence="4" type="ORF">JS530_01555</name>
</gene>
<feature type="domain" description="PASTA" evidence="3">
    <location>
        <begin position="219"/>
        <end position="275"/>
    </location>
</feature>
<keyword evidence="2" id="KW-0472">Membrane</keyword>
<dbReference type="Gene3D" id="3.30.10.20">
    <property type="match status" value="2"/>
</dbReference>
<evidence type="ECO:0000256" key="2">
    <source>
        <dbReference type="SAM" id="Phobius"/>
    </source>
</evidence>
<proteinExistence type="predicted"/>
<keyword evidence="2" id="KW-1133">Transmembrane helix</keyword>
<keyword evidence="5" id="KW-1185">Reference proteome</keyword>
<sequence length="737" mass="77890">MTPPPVVPDGDAGTGASGNAPDGQATKNKKLLPIIIAIVAVVALLVIGLTVFLTYRAEVWGGKSLPDTSAIAKEVTDKSGKKKSVVKAKDVTAALENKGFKVKTTPVFSGEDSGTFLGYQGVKQGSRVKAGSTVTIQESAGPGVPKDTIGKKAQDVVNTFSSMGVPVHYKKVVIAQDSKTPEGQVGVTYPEAGTALPEADRENGIYIGVTSKGDGISVDILGADKDKAVSALQSQGYTVDLEPHYSSKQYVGKISGSYPAPGSALSSGASVTLYYGVDKSSNMDLLSQRTDDGLTIVKNNATPMIGMYCKSEVKDQSKDCITLEATQNTYGESAGGGFMSIKGHEPSSLADNLGLGNYSQDVSGVMLKPGAGVSADKLPLANNLITKDWGMFELYAGADLPNCGSTPYASGPGKSCVNGTVQSWASMGNTTNYTNTGMTYEMKDFLVYFPVGSDVKALEDSGYFDSDSLTVAKKQKTVDTDRPFIVMRDSSQYSKTSVPYDATSTTPDPFVPTNRYGVDNTMVKMKPAPSDSSVYYLVEQNGDLDWDSMPDADIKVPESKDSTSAKQDPVFKEAMAKAAGEYGLGSGAGAWGSGLKINEDGTFSGSYSDSDMGLTGDGYPNGSRSQSDFTGKFKSATKNSDGTYTLQCDASAFKIDGTVGSSSIENGVKITVTKPVGMETCEEFKFYPDPTDFSQFDDQMKMWSGGRLMSDDTSGATGKALVNTKSEYEYTFYDFDN</sequence>
<dbReference type="CDD" id="cd06577">
    <property type="entry name" value="PASTA_pknB"/>
    <property type="match status" value="1"/>
</dbReference>
<organism evidence="4 5">
    <name type="scientific">Bifidobacterium colobi</name>
    <dbReference type="NCBI Taxonomy" id="2809026"/>
    <lineage>
        <taxon>Bacteria</taxon>
        <taxon>Bacillati</taxon>
        <taxon>Actinomycetota</taxon>
        <taxon>Actinomycetes</taxon>
        <taxon>Bifidobacteriales</taxon>
        <taxon>Bifidobacteriaceae</taxon>
        <taxon>Bifidobacterium</taxon>
    </lineage>
</organism>
<keyword evidence="2" id="KW-0812">Transmembrane</keyword>
<dbReference type="Pfam" id="PF03793">
    <property type="entry name" value="PASTA"/>
    <property type="match status" value="1"/>
</dbReference>
<evidence type="ECO:0000313" key="4">
    <source>
        <dbReference type="EMBL" id="MBT1174209.1"/>
    </source>
</evidence>
<feature type="region of interest" description="Disordered" evidence="1">
    <location>
        <begin position="1"/>
        <end position="23"/>
    </location>
</feature>
<reference evidence="4 5" key="1">
    <citation type="journal article" date="2021" name="Environ. Microbiol.">
        <title>Genetic insights into the dark matter of the mammalian gut microbiota through targeted genome reconstruction.</title>
        <authorList>
            <person name="Lugli G.A."/>
            <person name="Alessandri G."/>
            <person name="Milani C."/>
            <person name="Viappiani A."/>
            <person name="Fontana F."/>
            <person name="Tarracchini C."/>
            <person name="Mancabelli L."/>
            <person name="Argentini C."/>
            <person name="Ruiz L."/>
            <person name="Margolles A."/>
            <person name="van Sinderen D."/>
            <person name="Turroni F."/>
            <person name="Ventura M."/>
        </authorList>
    </citation>
    <scope>NUCLEOTIDE SEQUENCE [LARGE SCALE GENOMIC DNA]</scope>
    <source>
        <strain evidence="4 5">LC6</strain>
    </source>
</reference>
<protein>
    <submittedName>
        <fullName evidence="4">PASTA domain-containing protein</fullName>
    </submittedName>
</protein>
<evidence type="ECO:0000259" key="3">
    <source>
        <dbReference type="Pfam" id="PF03793"/>
    </source>
</evidence>
<name>A0ABS5UTA0_9BIFI</name>
<feature type="transmembrane region" description="Helical" evidence="2">
    <location>
        <begin position="31"/>
        <end position="55"/>
    </location>
</feature>
<dbReference type="InterPro" id="IPR005543">
    <property type="entry name" value="PASTA_dom"/>
</dbReference>
<comment type="caution">
    <text evidence="4">The sequence shown here is derived from an EMBL/GenBank/DDBJ whole genome shotgun (WGS) entry which is preliminary data.</text>
</comment>
<evidence type="ECO:0000256" key="1">
    <source>
        <dbReference type="SAM" id="MobiDB-lite"/>
    </source>
</evidence>
<evidence type="ECO:0000313" key="5">
    <source>
        <dbReference type="Proteomes" id="UP000711736"/>
    </source>
</evidence>
<accession>A0ABS5UTA0</accession>